<dbReference type="SUPFAM" id="SSF55869">
    <property type="entry name" value="DNA topoisomerase I domain"/>
    <property type="match status" value="1"/>
</dbReference>
<reference evidence="3 4" key="1">
    <citation type="submission" date="2019-01" db="EMBL/GenBank/DDBJ databases">
        <authorList>
            <person name="Chen W.-M."/>
        </authorList>
    </citation>
    <scope>NUCLEOTIDE SEQUENCE [LARGE SCALE GENOMIC DNA]</scope>
    <source>
        <strain evidence="3 4">TLA-22</strain>
    </source>
</reference>
<protein>
    <submittedName>
        <fullName evidence="3">DNA topoisomerase IB</fullName>
    </submittedName>
</protein>
<dbReference type="EMBL" id="RZUL01000001">
    <property type="protein sequence ID" value="RVT43804.1"/>
    <property type="molecule type" value="Genomic_DNA"/>
</dbReference>
<dbReference type="Gene3D" id="3.30.66.10">
    <property type="entry name" value="DNA topoisomerase I domain"/>
    <property type="match status" value="1"/>
</dbReference>
<dbReference type="OrthoDB" id="9778962at2"/>
<dbReference type="Gene3D" id="1.10.132.120">
    <property type="match status" value="1"/>
</dbReference>
<evidence type="ECO:0000259" key="1">
    <source>
        <dbReference type="Pfam" id="PF01028"/>
    </source>
</evidence>
<proteinExistence type="predicted"/>
<gene>
    <name evidence="3" type="ORF">ENE74_04190</name>
</gene>
<dbReference type="GO" id="GO:0003917">
    <property type="term" value="F:DNA topoisomerase type I (single strand cut, ATP-independent) activity"/>
    <property type="evidence" value="ECO:0007669"/>
    <property type="project" value="InterPro"/>
</dbReference>
<accession>A0A437JD55</accession>
<keyword evidence="4" id="KW-1185">Reference proteome</keyword>
<name>A0A437JD55_9SPHN</name>
<feature type="domain" description="DNA topoisomerase IB N-terminal" evidence="2">
    <location>
        <begin position="34"/>
        <end position="82"/>
    </location>
</feature>
<dbReference type="InterPro" id="IPR014711">
    <property type="entry name" value="TopoI_cat_a-hlx-sub_euk"/>
</dbReference>
<evidence type="ECO:0000313" key="3">
    <source>
        <dbReference type="EMBL" id="RVT43804.1"/>
    </source>
</evidence>
<evidence type="ECO:0000313" key="4">
    <source>
        <dbReference type="Proteomes" id="UP000282977"/>
    </source>
</evidence>
<dbReference type="RefSeq" id="WP_127689343.1">
    <property type="nucleotide sequence ID" value="NZ_RZUL01000001.1"/>
</dbReference>
<dbReference type="InterPro" id="IPR049331">
    <property type="entry name" value="Top1B_N_bact"/>
</dbReference>
<dbReference type="InterPro" id="IPR011010">
    <property type="entry name" value="DNA_brk_join_enz"/>
</dbReference>
<sequence length="350" mass="38656">MTTTIETSDDPAAASLVFTSDDMPGISRRRSGKGFTYRDPHGRTIRDKSECMRIRALAIPPAYRDVWICPLPNGHLQATGRDARDRKQYRYHPDFRAERDRDKFAHLIAFARALPGIRARVHADMKLRGLPRAKVLATIVHLLDISMIRVGNTDYARQNRSFGLTTLQRRHAALAGSTLRMTFKGKSGQPWDVTIRDRRVARLLKAMQELPGQHLFQYLDDDGEASAVNSSDVNAYLKAISGSAITAKDFRTWHGTVLAALELAACAPVENVTASRRVLAAAIDRVAARLGNTRTVCRTCYIHPAVIAGFEGGTLRIRIGDAGTSETTDALNAGEKAVLNFLRRAARAQP</sequence>
<evidence type="ECO:0000259" key="2">
    <source>
        <dbReference type="Pfam" id="PF21338"/>
    </source>
</evidence>
<dbReference type="GO" id="GO:0006265">
    <property type="term" value="P:DNA topological change"/>
    <property type="evidence" value="ECO:0007669"/>
    <property type="project" value="InterPro"/>
</dbReference>
<dbReference type="AlphaFoldDB" id="A0A437JD55"/>
<dbReference type="SUPFAM" id="SSF56349">
    <property type="entry name" value="DNA breaking-rejoining enzymes"/>
    <property type="match status" value="1"/>
</dbReference>
<feature type="domain" description="DNA topoisomerase I catalytic core eukaryotic-type" evidence="1">
    <location>
        <begin position="94"/>
        <end position="299"/>
    </location>
</feature>
<dbReference type="Pfam" id="PF21338">
    <property type="entry name" value="Top1B_N_bact"/>
    <property type="match status" value="1"/>
</dbReference>
<comment type="caution">
    <text evidence="3">The sequence shown here is derived from an EMBL/GenBank/DDBJ whole genome shotgun (WGS) entry which is preliminary data.</text>
</comment>
<dbReference type="Pfam" id="PF01028">
    <property type="entry name" value="Topoisom_I"/>
    <property type="match status" value="1"/>
</dbReference>
<dbReference type="InterPro" id="IPR035447">
    <property type="entry name" value="DNA_topo_I_N_sf"/>
</dbReference>
<dbReference type="PROSITE" id="PS52038">
    <property type="entry name" value="TOPO_IB_2"/>
    <property type="match status" value="1"/>
</dbReference>
<keyword evidence="3" id="KW-0413">Isomerase</keyword>
<dbReference type="GO" id="GO:0003677">
    <property type="term" value="F:DNA binding"/>
    <property type="evidence" value="ECO:0007669"/>
    <property type="project" value="InterPro"/>
</dbReference>
<dbReference type="Gene3D" id="3.90.15.10">
    <property type="entry name" value="Topoisomerase I, Chain A, domain 3"/>
    <property type="match status" value="1"/>
</dbReference>
<organism evidence="3 4">
    <name type="scientific">Sphingobium algorifonticola</name>
    <dbReference type="NCBI Taxonomy" id="2008318"/>
    <lineage>
        <taxon>Bacteria</taxon>
        <taxon>Pseudomonadati</taxon>
        <taxon>Pseudomonadota</taxon>
        <taxon>Alphaproteobacteria</taxon>
        <taxon>Sphingomonadales</taxon>
        <taxon>Sphingomonadaceae</taxon>
        <taxon>Sphingobium</taxon>
    </lineage>
</organism>
<dbReference type="InterPro" id="IPR013500">
    <property type="entry name" value="TopoI_cat_euk"/>
</dbReference>
<dbReference type="Proteomes" id="UP000282977">
    <property type="component" value="Unassembled WGS sequence"/>
</dbReference>